<evidence type="ECO:0000256" key="1">
    <source>
        <dbReference type="ARBA" id="ARBA00022617"/>
    </source>
</evidence>
<dbReference type="SUPFAM" id="SSF46626">
    <property type="entry name" value="Cytochrome c"/>
    <property type="match status" value="2"/>
</dbReference>
<dbReference type="AlphaFoldDB" id="A0A2N3U933"/>
<protein>
    <submittedName>
        <fullName evidence="6">Cytochrome c</fullName>
    </submittedName>
</protein>
<evidence type="ECO:0000313" key="6">
    <source>
        <dbReference type="EMBL" id="PKV63245.1"/>
    </source>
</evidence>
<dbReference type="Gene3D" id="1.10.760.10">
    <property type="entry name" value="Cytochrome c-like domain"/>
    <property type="match status" value="2"/>
</dbReference>
<dbReference type="Proteomes" id="UP000233782">
    <property type="component" value="Unassembled WGS sequence"/>
</dbReference>
<dbReference type="PANTHER" id="PTHR35008:SF8">
    <property type="entry name" value="ALCOHOL DEHYDROGENASE CYTOCHROME C SUBUNIT"/>
    <property type="match status" value="1"/>
</dbReference>
<evidence type="ECO:0000259" key="5">
    <source>
        <dbReference type="PROSITE" id="PS51007"/>
    </source>
</evidence>
<dbReference type="GO" id="GO:0046872">
    <property type="term" value="F:metal ion binding"/>
    <property type="evidence" value="ECO:0007669"/>
    <property type="project" value="UniProtKB-KW"/>
</dbReference>
<gene>
    <name evidence="6" type="ORF">BD749_3084</name>
</gene>
<keyword evidence="7" id="KW-1185">Reference proteome</keyword>
<dbReference type="GO" id="GO:0020037">
    <property type="term" value="F:heme binding"/>
    <property type="evidence" value="ECO:0007669"/>
    <property type="project" value="InterPro"/>
</dbReference>
<keyword evidence="2 4" id="KW-0479">Metal-binding</keyword>
<dbReference type="OrthoDB" id="9809720at2"/>
<dbReference type="InterPro" id="IPR036909">
    <property type="entry name" value="Cyt_c-like_dom_sf"/>
</dbReference>
<dbReference type="EMBL" id="PJMU01000003">
    <property type="protein sequence ID" value="PKV63245.1"/>
    <property type="molecule type" value="Genomic_DNA"/>
</dbReference>
<dbReference type="RefSeq" id="WP_101445871.1">
    <property type="nucleotide sequence ID" value="NZ_PJMU01000003.1"/>
</dbReference>
<dbReference type="InterPro" id="IPR009056">
    <property type="entry name" value="Cyt_c-like_dom"/>
</dbReference>
<dbReference type="InterPro" id="IPR051459">
    <property type="entry name" value="Cytochrome_c-type_DH"/>
</dbReference>
<feature type="domain" description="Cytochrome c" evidence="5">
    <location>
        <begin position="46"/>
        <end position="163"/>
    </location>
</feature>
<dbReference type="PANTHER" id="PTHR35008">
    <property type="entry name" value="BLL4482 PROTEIN-RELATED"/>
    <property type="match status" value="1"/>
</dbReference>
<comment type="caution">
    <text evidence="6">The sequence shown here is derived from an EMBL/GenBank/DDBJ whole genome shotgun (WGS) entry which is preliminary data.</text>
</comment>
<dbReference type="GO" id="GO:0009055">
    <property type="term" value="F:electron transfer activity"/>
    <property type="evidence" value="ECO:0007669"/>
    <property type="project" value="InterPro"/>
</dbReference>
<proteinExistence type="predicted"/>
<keyword evidence="3 4" id="KW-0408">Iron</keyword>
<evidence type="ECO:0000256" key="3">
    <source>
        <dbReference type="ARBA" id="ARBA00023004"/>
    </source>
</evidence>
<reference evidence="6 7" key="1">
    <citation type="submission" date="2017-12" db="EMBL/GenBank/DDBJ databases">
        <title>Genomic Encyclopedia of Type Strains, Phase III (KMG-III): the genomes of soil and plant-associated and newly described type strains.</title>
        <authorList>
            <person name="Whitman W."/>
        </authorList>
    </citation>
    <scope>NUCLEOTIDE SEQUENCE [LARGE SCALE GENOMIC DNA]</scope>
    <source>
        <strain evidence="6 7">LP43</strain>
    </source>
</reference>
<evidence type="ECO:0000313" key="7">
    <source>
        <dbReference type="Proteomes" id="UP000233782"/>
    </source>
</evidence>
<evidence type="ECO:0000256" key="2">
    <source>
        <dbReference type="ARBA" id="ARBA00022723"/>
    </source>
</evidence>
<organism evidence="6 7">
    <name type="scientific">Pontibacter ramchanderi</name>
    <dbReference type="NCBI Taxonomy" id="1179743"/>
    <lineage>
        <taxon>Bacteria</taxon>
        <taxon>Pseudomonadati</taxon>
        <taxon>Bacteroidota</taxon>
        <taxon>Cytophagia</taxon>
        <taxon>Cytophagales</taxon>
        <taxon>Hymenobacteraceae</taxon>
        <taxon>Pontibacter</taxon>
    </lineage>
</organism>
<feature type="domain" description="Cytochrome c" evidence="5">
    <location>
        <begin position="200"/>
        <end position="317"/>
    </location>
</feature>
<sequence length="335" mass="36728">MKKALRIIGMLLVVLVGLAAAAVVYLRYTFPNVDAAPVITIKKTPELIERGAYLAHHVAVCIDCHSTRDFSRFAGPVIPGTEGKGGDVFDHSMGFPGVFYARNITPDKETGIGNWTDGEVYRAFTTGVSRNGDPLFPVMPYKSYASMTTDDAYAIIAYIRSLDPIKHKVPQSKPDFPMNLILRTIPSGKPNPTDVRALDDELVRGKYLVTIAACAECHTPQEKGAPIEGKYLAGGFEFKFPNGAVLRSANITPDKQTGIGSWTEEAFVQRFKNYEAPEATATKLAPDAFNTIMPWPMYAGMEEADLKAIYKYLMSVESSTNKVERYTPPTAVASK</sequence>
<evidence type="ECO:0000256" key="4">
    <source>
        <dbReference type="PROSITE-ProRule" id="PRU00433"/>
    </source>
</evidence>
<keyword evidence="1 4" id="KW-0349">Heme</keyword>
<dbReference type="PROSITE" id="PS51007">
    <property type="entry name" value="CYTC"/>
    <property type="match status" value="2"/>
</dbReference>
<accession>A0A2N3U933</accession>
<dbReference type="Pfam" id="PF00034">
    <property type="entry name" value="Cytochrom_C"/>
    <property type="match status" value="1"/>
</dbReference>
<name>A0A2N3U933_9BACT</name>